<comment type="caution">
    <text evidence="2">The sequence shown here is derived from an EMBL/GenBank/DDBJ whole genome shotgun (WGS) entry which is preliminary data.</text>
</comment>
<reference evidence="3" key="1">
    <citation type="submission" date="2018-09" db="EMBL/GenBank/DDBJ databases">
        <authorList>
            <person name="Livingstone P.G."/>
            <person name="Whitworth D.E."/>
        </authorList>
    </citation>
    <scope>NUCLEOTIDE SEQUENCE [LARGE SCALE GENOMIC DNA]</scope>
    <source>
        <strain evidence="3">CA043D</strain>
    </source>
</reference>
<protein>
    <submittedName>
        <fullName evidence="2">AsmA family protein</fullName>
    </submittedName>
</protein>
<evidence type="ECO:0000313" key="2">
    <source>
        <dbReference type="EMBL" id="RKH03440.1"/>
    </source>
</evidence>
<evidence type="ECO:0000313" key="3">
    <source>
        <dbReference type="Proteomes" id="UP000268313"/>
    </source>
</evidence>
<dbReference type="OrthoDB" id="5482814at2"/>
<keyword evidence="3" id="KW-1185">Reference proteome</keyword>
<dbReference type="GO" id="GO:0090313">
    <property type="term" value="P:regulation of protein targeting to membrane"/>
    <property type="evidence" value="ECO:0007669"/>
    <property type="project" value="TreeGrafter"/>
</dbReference>
<dbReference type="EMBL" id="RAWE01000041">
    <property type="protein sequence ID" value="RKH03440.1"/>
    <property type="molecule type" value="Genomic_DNA"/>
</dbReference>
<dbReference type="AlphaFoldDB" id="A0A3A8K5U6"/>
<gene>
    <name evidence="2" type="ORF">D7X32_14085</name>
</gene>
<accession>A0A3A8K5U6</accession>
<dbReference type="PANTHER" id="PTHR30441:SF8">
    <property type="entry name" value="DUF748 DOMAIN-CONTAINING PROTEIN"/>
    <property type="match status" value="1"/>
</dbReference>
<feature type="compositionally biased region" description="Polar residues" evidence="1">
    <location>
        <begin position="134"/>
        <end position="150"/>
    </location>
</feature>
<dbReference type="InterPro" id="IPR008023">
    <property type="entry name" value="DUF748"/>
</dbReference>
<proteinExistence type="predicted"/>
<feature type="region of interest" description="Disordered" evidence="1">
    <location>
        <begin position="134"/>
        <end position="153"/>
    </location>
</feature>
<dbReference type="PANTHER" id="PTHR30441">
    <property type="entry name" value="DUF748 DOMAIN-CONTAINING PROTEIN"/>
    <property type="match status" value="1"/>
</dbReference>
<dbReference type="InterPro" id="IPR052894">
    <property type="entry name" value="AsmA-related"/>
</dbReference>
<organism evidence="2 3">
    <name type="scientific">Corallococcus carmarthensis</name>
    <dbReference type="NCBI Taxonomy" id="2316728"/>
    <lineage>
        <taxon>Bacteria</taxon>
        <taxon>Pseudomonadati</taxon>
        <taxon>Myxococcota</taxon>
        <taxon>Myxococcia</taxon>
        <taxon>Myxococcales</taxon>
        <taxon>Cystobacterineae</taxon>
        <taxon>Myxococcaceae</taxon>
        <taxon>Corallococcus</taxon>
    </lineage>
</organism>
<dbReference type="GO" id="GO:0005886">
    <property type="term" value="C:plasma membrane"/>
    <property type="evidence" value="ECO:0007669"/>
    <property type="project" value="TreeGrafter"/>
</dbReference>
<dbReference type="Pfam" id="PF05359">
    <property type="entry name" value="DUF748"/>
    <property type="match status" value="1"/>
</dbReference>
<dbReference type="Proteomes" id="UP000268313">
    <property type="component" value="Unassembled WGS sequence"/>
</dbReference>
<evidence type="ECO:0000256" key="1">
    <source>
        <dbReference type="SAM" id="MobiDB-lite"/>
    </source>
</evidence>
<sequence>MKRTAHPARRVLLMVLGALAAVLVLGVGVLALKPSWIVGQLRGQLESIATRSLGRPVSVEKIEAHGLPRPGATVTNLRVEGEGNDPPFLEARRATATVQLWPLIRSLGKDVRVGALKLDDTHLNLVRREDGTWNYESLGSQQPGAGSSQPEAERETLIEDLQIRNGVVNVTDAQAARGTATVALRDIDMDLKGLGPGLTLKGSLKAAVAAPAQNVAVDFKVAPLPAGRPQPGQPWPQVTMHLRGKDLSVHAFRNFLPPKAAGYLTGGQVDVSADVKTDQGAYALAGQGTATALKLRGEPASGSFAFTSRIDPAHVKAAKVDFTKLALKGPGIDLAGTVSVSMAPTRVRFALQGQELDLRQLLGALPEHPQKEATSTALPASMREELGKVDVGGTLKLAKVHHGALVATDVDTQAKLDDGLLRVQRGSATVYGGRADIRGSQVDLTKKQPEWSLKAVLTGMDTAQAFQSLSGHPSLQGRASGNLQLTGTGADWDQARNTLTGFGNVQLQDGALMTANLGETVTPVLTAPGQKGTAGTAGKTAQGTELKDLSLQFRVQDGWVAFTKPLAFQSSIGGGTLSGRVGLDERLELEGTLNASQPFLSAIAHGALPSGAPVTIPLTITGTLGAPEVKPGSPLNIAKELLPKVGDNPVNQARKGIEGLLKRPRK</sequence>
<name>A0A3A8K5U6_9BACT</name>
<dbReference type="RefSeq" id="WP_120603078.1">
    <property type="nucleotide sequence ID" value="NZ_JABFJX010000041.1"/>
</dbReference>